<evidence type="ECO:0000256" key="6">
    <source>
        <dbReference type="ARBA" id="ARBA00022967"/>
    </source>
</evidence>
<proteinExistence type="inferred from homology"/>
<organism evidence="14 15">
    <name type="scientific">Azotobacter chroococcum</name>
    <dbReference type="NCBI Taxonomy" id="353"/>
    <lineage>
        <taxon>Bacteria</taxon>
        <taxon>Pseudomonadati</taxon>
        <taxon>Pseudomonadota</taxon>
        <taxon>Gammaproteobacteria</taxon>
        <taxon>Pseudomonadales</taxon>
        <taxon>Pseudomonadaceae</taxon>
        <taxon>Azotobacter</taxon>
    </lineage>
</organism>
<keyword evidence="7" id="KW-0520">NAD</keyword>
<keyword evidence="5" id="KW-0521">NADP</keyword>
<accession>A0AA44C9G9</accession>
<comment type="caution">
    <text evidence="14">The sequence shown here is derived from an EMBL/GenBank/DDBJ whole genome shotgun (WGS) entry which is preliminary data.</text>
</comment>
<dbReference type="RefSeq" id="WP_165893595.1">
    <property type="nucleotide sequence ID" value="NZ_JAAPAP010000015.1"/>
</dbReference>
<dbReference type="PANTHER" id="PTHR10160:SF19">
    <property type="entry name" value="PROTON-TRANSLOCATING NAD(P)(+) TRANSHYDROGENASE"/>
    <property type="match status" value="1"/>
</dbReference>
<evidence type="ECO:0000256" key="10">
    <source>
        <dbReference type="ARBA" id="ARBA00076996"/>
    </source>
</evidence>
<keyword evidence="4" id="KW-0547">Nucleotide-binding</keyword>
<evidence type="ECO:0000256" key="1">
    <source>
        <dbReference type="ARBA" id="ARBA00003943"/>
    </source>
</evidence>
<evidence type="ECO:0000256" key="8">
    <source>
        <dbReference type="ARBA" id="ARBA00048202"/>
    </source>
</evidence>
<dbReference type="SUPFAM" id="SSF51735">
    <property type="entry name" value="NAD(P)-binding Rossmann-fold domains"/>
    <property type="match status" value="1"/>
</dbReference>
<dbReference type="SMART" id="SM01003">
    <property type="entry name" value="AlaDh_PNT_N"/>
    <property type="match status" value="1"/>
</dbReference>
<dbReference type="NCBIfam" id="NF006942">
    <property type="entry name" value="PRK09424.1"/>
    <property type="match status" value="1"/>
</dbReference>
<evidence type="ECO:0000259" key="12">
    <source>
        <dbReference type="SMART" id="SM01002"/>
    </source>
</evidence>
<dbReference type="EC" id="7.1.1.1" evidence="3"/>
<reference evidence="14" key="1">
    <citation type="submission" date="2020-03" db="EMBL/GenBank/DDBJ databases">
        <title>Genome assembly of Azotobacter chroococcum W5.</title>
        <authorList>
            <person name="Kannepalli A."/>
        </authorList>
    </citation>
    <scope>NUCLEOTIDE SEQUENCE</scope>
    <source>
        <strain evidence="14">W5</strain>
    </source>
</reference>
<dbReference type="InterPro" id="IPR007886">
    <property type="entry name" value="AlaDH/PNT_N"/>
</dbReference>
<dbReference type="GO" id="GO:0006740">
    <property type="term" value="P:NADPH regeneration"/>
    <property type="evidence" value="ECO:0007669"/>
    <property type="project" value="TreeGrafter"/>
</dbReference>
<dbReference type="Proteomes" id="UP000736384">
    <property type="component" value="Unassembled WGS sequence"/>
</dbReference>
<dbReference type="GO" id="GO:0008750">
    <property type="term" value="F:proton-translocating NAD(P)+ transhydrogenase activity"/>
    <property type="evidence" value="ECO:0007669"/>
    <property type="project" value="UniProtKB-EC"/>
</dbReference>
<evidence type="ECO:0000256" key="2">
    <source>
        <dbReference type="ARBA" id="ARBA00005689"/>
    </source>
</evidence>
<evidence type="ECO:0000256" key="3">
    <source>
        <dbReference type="ARBA" id="ARBA00012943"/>
    </source>
</evidence>
<evidence type="ECO:0000313" key="15">
    <source>
        <dbReference type="Proteomes" id="UP000736384"/>
    </source>
</evidence>
<dbReference type="Gene3D" id="3.40.50.720">
    <property type="entry name" value="NAD(P)-binding Rossmann-like Domain"/>
    <property type="match status" value="2"/>
</dbReference>
<sequence length="390" mass="40774">MHIGVPLETHIGETRVAATPETVKKLVSHGHTITVQSGAGVDASLPDSAFEAVGAKIGDAATTLGADLVLKVVAPSPTELAQMKTGAVLVGMLNPFDDDNIARMAERGITAFALEAAPRTSRAQSLDVLSSQANIAGYKAVILAANHYPRFMPMLMTAAGTVKAARVLILGAGVAGLQAIATAKRLGAVIEASDVRPAVKEQIESLGAKFVDVPFETDEERQCAEGVGGYARPMPPSWMERQAKAVHERAKQADIVITTALIPGRKAPTLLHEATVQEMKPGSVVVDLAAAQGGNCPLTVPDEVVVRHGVTIVGHSNLPALVAADASALYARNLLDFLKLIVDKDGQFRLDLEDDIVKACLMCEGGRIVRTNGSAPSAVNAAPRTTKENA</sequence>
<comment type="catalytic activity">
    <reaction evidence="8">
        <text>NAD(+) + NADPH + H(+)(in) = NADH + NADP(+) + H(+)(out)</text>
        <dbReference type="Rhea" id="RHEA:47992"/>
        <dbReference type="ChEBI" id="CHEBI:15378"/>
        <dbReference type="ChEBI" id="CHEBI:57540"/>
        <dbReference type="ChEBI" id="CHEBI:57783"/>
        <dbReference type="ChEBI" id="CHEBI:57945"/>
        <dbReference type="ChEBI" id="CHEBI:58349"/>
        <dbReference type="EC" id="7.1.1.1"/>
    </reaction>
</comment>
<feature type="domain" description="Alanine dehydrogenase/pyridine nucleotide transhydrogenase N-terminal" evidence="13">
    <location>
        <begin position="4"/>
        <end position="136"/>
    </location>
</feature>
<comment type="function">
    <text evidence="1">The transhydrogenation between NADH and NADP is coupled to respiration and ATP hydrolysis and functions as a proton pump across the membrane.</text>
</comment>
<evidence type="ECO:0000256" key="9">
    <source>
        <dbReference type="ARBA" id="ARBA00071353"/>
    </source>
</evidence>
<dbReference type="SMART" id="SM01002">
    <property type="entry name" value="AlaDh_PNT_C"/>
    <property type="match status" value="1"/>
</dbReference>
<dbReference type="InterPro" id="IPR007698">
    <property type="entry name" value="AlaDH/PNT_NAD(H)-bd"/>
</dbReference>
<protein>
    <recommendedName>
        <fullName evidence="9">NAD(P) transhydrogenase subunit alpha part 1</fullName>
        <ecNumber evidence="3">7.1.1.1</ecNumber>
    </recommendedName>
    <alternativeName>
        <fullName evidence="11">Nicotinamide nucleotide transhydrogenase subunit alpha 1</fullName>
    </alternativeName>
    <alternativeName>
        <fullName evidence="10">Pyridine nucleotide transhydrogenase subunit alpha 1</fullName>
    </alternativeName>
</protein>
<dbReference type="GO" id="GO:0050661">
    <property type="term" value="F:NADP binding"/>
    <property type="evidence" value="ECO:0007669"/>
    <property type="project" value="TreeGrafter"/>
</dbReference>
<dbReference type="SUPFAM" id="SSF52283">
    <property type="entry name" value="Formate/glycerate dehydrogenase catalytic domain-like"/>
    <property type="match status" value="1"/>
</dbReference>
<evidence type="ECO:0000256" key="7">
    <source>
        <dbReference type="ARBA" id="ARBA00023027"/>
    </source>
</evidence>
<dbReference type="InterPro" id="IPR036291">
    <property type="entry name" value="NAD(P)-bd_dom_sf"/>
</dbReference>
<evidence type="ECO:0000256" key="11">
    <source>
        <dbReference type="ARBA" id="ARBA00084087"/>
    </source>
</evidence>
<dbReference type="AlphaFoldDB" id="A0AA44C9G9"/>
<dbReference type="Pfam" id="PF01262">
    <property type="entry name" value="AlaDh_PNT_C"/>
    <property type="match status" value="1"/>
</dbReference>
<gene>
    <name evidence="14" type="ORF">HA520_17510</name>
</gene>
<evidence type="ECO:0000259" key="13">
    <source>
        <dbReference type="SMART" id="SM01003"/>
    </source>
</evidence>
<dbReference type="Pfam" id="PF05222">
    <property type="entry name" value="AlaDh_PNT_N"/>
    <property type="match status" value="1"/>
</dbReference>
<dbReference type="CDD" id="cd05304">
    <property type="entry name" value="Rubrum_tdh"/>
    <property type="match status" value="1"/>
</dbReference>
<comment type="similarity">
    <text evidence="2">Belongs to the AlaDH/PNT family.</text>
</comment>
<dbReference type="GO" id="GO:0016491">
    <property type="term" value="F:oxidoreductase activity"/>
    <property type="evidence" value="ECO:0007669"/>
    <property type="project" value="UniProtKB-KW"/>
</dbReference>
<evidence type="ECO:0000256" key="5">
    <source>
        <dbReference type="ARBA" id="ARBA00022857"/>
    </source>
</evidence>
<evidence type="ECO:0000313" key="14">
    <source>
        <dbReference type="EMBL" id="NHN79057.1"/>
    </source>
</evidence>
<feature type="domain" description="Alanine dehydrogenase/pyridine nucleotide transhydrogenase NAD(H)-binding" evidence="12">
    <location>
        <begin position="145"/>
        <end position="314"/>
    </location>
</feature>
<dbReference type="GO" id="GO:0005886">
    <property type="term" value="C:plasma membrane"/>
    <property type="evidence" value="ECO:0007669"/>
    <property type="project" value="TreeGrafter"/>
</dbReference>
<dbReference type="PANTHER" id="PTHR10160">
    <property type="entry name" value="NAD(P) TRANSHYDROGENASE"/>
    <property type="match status" value="1"/>
</dbReference>
<name>A0AA44C9G9_9GAMM</name>
<dbReference type="PROSITE" id="PS00836">
    <property type="entry name" value="ALADH_PNT_1"/>
    <property type="match status" value="1"/>
</dbReference>
<dbReference type="EMBL" id="JAAPAP010000015">
    <property type="protein sequence ID" value="NHN79057.1"/>
    <property type="molecule type" value="Genomic_DNA"/>
</dbReference>
<evidence type="ECO:0000256" key="4">
    <source>
        <dbReference type="ARBA" id="ARBA00022741"/>
    </source>
</evidence>
<dbReference type="FunFam" id="3.40.50.720:FF:000188">
    <property type="entry name" value="NAD(P) transhydrogenase alpha subunit 1"/>
    <property type="match status" value="1"/>
</dbReference>
<dbReference type="InterPro" id="IPR008142">
    <property type="entry name" value="AlaDH/PNT_CS1"/>
</dbReference>
<keyword evidence="14" id="KW-0560">Oxidoreductase</keyword>
<keyword evidence="6" id="KW-1278">Translocase</keyword>